<evidence type="ECO:0000313" key="1">
    <source>
        <dbReference type="EMBL" id="THA10475.1"/>
    </source>
</evidence>
<organism evidence="1 2">
    <name type="scientific">Rodentibacter pneumotropicus</name>
    <dbReference type="NCBI Taxonomy" id="758"/>
    <lineage>
        <taxon>Bacteria</taxon>
        <taxon>Pseudomonadati</taxon>
        <taxon>Pseudomonadota</taxon>
        <taxon>Gammaproteobacteria</taxon>
        <taxon>Pasteurellales</taxon>
        <taxon>Pasteurellaceae</taxon>
        <taxon>Rodentibacter</taxon>
    </lineage>
</organism>
<dbReference type="EMBL" id="QXNI01000014">
    <property type="protein sequence ID" value="THA10475.1"/>
    <property type="molecule type" value="Genomic_DNA"/>
</dbReference>
<evidence type="ECO:0000313" key="2">
    <source>
        <dbReference type="Proteomes" id="UP000306758"/>
    </source>
</evidence>
<protein>
    <submittedName>
        <fullName evidence="1">Uncharacterized protein</fullName>
    </submittedName>
</protein>
<dbReference type="Proteomes" id="UP000306758">
    <property type="component" value="Unassembled WGS sequence"/>
</dbReference>
<dbReference type="RefSeq" id="WP_136123141.1">
    <property type="nucleotide sequence ID" value="NZ_QXNI01000014.1"/>
</dbReference>
<reference evidence="1 2" key="1">
    <citation type="journal article" date="2019" name="Vet. Microbiol.">
        <title>Development of multi locus sequence typing (MLST) of Rodentibacter pneumotropicus.</title>
        <authorList>
            <person name="Adhikary S."/>
            <person name="Bisgaard M."/>
            <person name="Boot R."/>
            <person name="Benga L."/>
            <person name="Nicklas W."/>
            <person name="Christensen H."/>
        </authorList>
    </citation>
    <scope>NUCLEOTIDE SEQUENCE [LARGE SCALE GENOMIC DNA]</scope>
    <source>
        <strain evidence="1 2">Ac84</strain>
    </source>
</reference>
<sequence length="124" mass="14289">MSERTYSTTLEFKVAVEPDDLTFNINTKYHNAPNHYVKDAMSCLMFKLPNVVQAGWEAFERIDPNVEKGFSHNIHFDFCHSVDDEYDVSCKVDNPNEIGRTLIGVIQRILTQDPVIDKIIQRAK</sequence>
<gene>
    <name evidence="1" type="ORF">D3M78_02950</name>
</gene>
<name>A0A4S2Q362_9PAST</name>
<accession>A0A4S2Q362</accession>
<dbReference type="AlphaFoldDB" id="A0A4S2Q362"/>
<comment type="caution">
    <text evidence="1">The sequence shown here is derived from an EMBL/GenBank/DDBJ whole genome shotgun (WGS) entry which is preliminary data.</text>
</comment>
<proteinExistence type="predicted"/>